<accession>A0A6M1SHL7</accession>
<dbReference type="RefSeq" id="WP_163901378.1">
    <property type="nucleotide sequence ID" value="NZ_CP048427.1"/>
</dbReference>
<keyword evidence="3" id="KW-1185">Reference proteome</keyword>
<protein>
    <submittedName>
        <fullName evidence="2">Uncharacterized protein</fullName>
    </submittedName>
</protein>
<organism evidence="2 3">
    <name type="scientific">Rhizobium daejeonense</name>
    <dbReference type="NCBI Taxonomy" id="240521"/>
    <lineage>
        <taxon>Bacteria</taxon>
        <taxon>Pseudomonadati</taxon>
        <taxon>Pseudomonadota</taxon>
        <taxon>Alphaproteobacteria</taxon>
        <taxon>Hyphomicrobiales</taxon>
        <taxon>Rhizobiaceae</taxon>
        <taxon>Rhizobium/Agrobacterium group</taxon>
        <taxon>Rhizobium</taxon>
    </lineage>
</organism>
<sequence>MRLFVLLLAMLGSAATASAAGTYDLLFHKGGLSGLHVPAPVSAGKEPPDALLYDRVLLSGKKGEAPDNDNIGLQLSADDNVALILRQGPRMRSLGNFPASVGNPLIMYFLESTLSDVAAQSGGSPYYIRNRIKEALMKDAEVVPVSVHLGDRDIAAQKVTLRPLEKDKARSKMGRFAELALSITVSEQVPGWLYSLEANVPEGQGPEDAGYRNVITLTDKGEARP</sequence>
<gene>
    <name evidence="2" type="ORF">G6N76_21570</name>
</gene>
<evidence type="ECO:0000313" key="3">
    <source>
        <dbReference type="Proteomes" id="UP000477849"/>
    </source>
</evidence>
<keyword evidence="1" id="KW-0732">Signal</keyword>
<dbReference type="EMBL" id="JAAKZH010000010">
    <property type="protein sequence ID" value="NGO66256.1"/>
    <property type="molecule type" value="Genomic_DNA"/>
</dbReference>
<evidence type="ECO:0000313" key="2">
    <source>
        <dbReference type="EMBL" id="NGO66256.1"/>
    </source>
</evidence>
<dbReference type="AlphaFoldDB" id="A0A6M1SHL7"/>
<reference evidence="2 3" key="1">
    <citation type="submission" date="2020-02" db="EMBL/GenBank/DDBJ databases">
        <title>Genome sequence of the type strain CCBAU10050 of Rhizobium daejeonense.</title>
        <authorList>
            <person name="Gao J."/>
            <person name="Sun J."/>
        </authorList>
    </citation>
    <scope>NUCLEOTIDE SEQUENCE [LARGE SCALE GENOMIC DNA]</scope>
    <source>
        <strain evidence="2 3">CCBAU10050</strain>
    </source>
</reference>
<feature type="chain" id="PRO_5026870099" evidence="1">
    <location>
        <begin position="20"/>
        <end position="225"/>
    </location>
</feature>
<feature type="signal peptide" evidence="1">
    <location>
        <begin position="1"/>
        <end position="19"/>
    </location>
</feature>
<proteinExistence type="predicted"/>
<comment type="caution">
    <text evidence="2">The sequence shown here is derived from an EMBL/GenBank/DDBJ whole genome shotgun (WGS) entry which is preliminary data.</text>
</comment>
<evidence type="ECO:0000256" key="1">
    <source>
        <dbReference type="SAM" id="SignalP"/>
    </source>
</evidence>
<name>A0A6M1SHL7_9HYPH</name>
<dbReference type="Proteomes" id="UP000477849">
    <property type="component" value="Unassembled WGS sequence"/>
</dbReference>